<name>A0A2S4KU19_9HYPO</name>
<dbReference type="Gene3D" id="3.30.9.10">
    <property type="entry name" value="D-Amino Acid Oxidase, subunit A, domain 2"/>
    <property type="match status" value="1"/>
</dbReference>
<dbReference type="PANTHER" id="PTHR13847">
    <property type="entry name" value="SARCOSINE DEHYDROGENASE-RELATED"/>
    <property type="match status" value="1"/>
</dbReference>
<dbReference type="InterPro" id="IPR036188">
    <property type="entry name" value="FAD/NAD-bd_sf"/>
</dbReference>
<sequence length="245" mass="26011">MATTVILGGGIIGLSTAYYLARHQPGSSIHLVDASPELFASASGSAGGFLAKDWFPPALEALGALSYEAHRKLAEREGGREKWGYTRTVALSYEARGRRPDARRGEDWLLEGTSRVGIVRERGEKEGEVPAWLRRVDGDAVSVVDDGEGTALVDPLKLCQFLLGKCRAAGVRVHHPATALSVGADVRGELAHVRIGYTDSSAETELPATRLLLCAGAWTPQVFASLFRGATVAVPVGRLGGHSLV</sequence>
<keyword evidence="3" id="KW-1185">Reference proteome</keyword>
<dbReference type="Pfam" id="PF01266">
    <property type="entry name" value="DAO"/>
    <property type="match status" value="1"/>
</dbReference>
<evidence type="ECO:0000313" key="3">
    <source>
        <dbReference type="Proteomes" id="UP000237481"/>
    </source>
</evidence>
<evidence type="ECO:0000313" key="2">
    <source>
        <dbReference type="EMBL" id="POR33684.1"/>
    </source>
</evidence>
<evidence type="ECO:0000259" key="1">
    <source>
        <dbReference type="Pfam" id="PF01266"/>
    </source>
</evidence>
<organism evidence="2 3">
    <name type="scientific">Tolypocladium paradoxum</name>
    <dbReference type="NCBI Taxonomy" id="94208"/>
    <lineage>
        <taxon>Eukaryota</taxon>
        <taxon>Fungi</taxon>
        <taxon>Dikarya</taxon>
        <taxon>Ascomycota</taxon>
        <taxon>Pezizomycotina</taxon>
        <taxon>Sordariomycetes</taxon>
        <taxon>Hypocreomycetidae</taxon>
        <taxon>Hypocreales</taxon>
        <taxon>Ophiocordycipitaceae</taxon>
        <taxon>Tolypocladium</taxon>
    </lineage>
</organism>
<dbReference type="EMBL" id="PKSG01000658">
    <property type="protein sequence ID" value="POR33684.1"/>
    <property type="molecule type" value="Genomic_DNA"/>
</dbReference>
<dbReference type="PANTHER" id="PTHR13847:SF185">
    <property type="entry name" value="FAD DEPENDENT OXIDOREDUCTASE SUPERFAMILY (AFU_ORTHOLOGUE AFUA_3G02360)"/>
    <property type="match status" value="1"/>
</dbReference>
<dbReference type="AlphaFoldDB" id="A0A2S4KU19"/>
<dbReference type="Gene3D" id="3.50.50.60">
    <property type="entry name" value="FAD/NAD(P)-binding domain"/>
    <property type="match status" value="1"/>
</dbReference>
<feature type="domain" description="FAD dependent oxidoreductase" evidence="1">
    <location>
        <begin position="5"/>
        <end position="243"/>
    </location>
</feature>
<dbReference type="Proteomes" id="UP000237481">
    <property type="component" value="Unassembled WGS sequence"/>
</dbReference>
<dbReference type="STRING" id="94208.A0A2S4KU19"/>
<gene>
    <name evidence="2" type="ORF">TPAR_06122</name>
</gene>
<dbReference type="GO" id="GO:0042147">
    <property type="term" value="P:retrograde transport, endosome to Golgi"/>
    <property type="evidence" value="ECO:0007669"/>
    <property type="project" value="TreeGrafter"/>
</dbReference>
<dbReference type="SUPFAM" id="SSF51905">
    <property type="entry name" value="FAD/NAD(P)-binding domain"/>
    <property type="match status" value="1"/>
</dbReference>
<proteinExistence type="predicted"/>
<comment type="caution">
    <text evidence="2">The sequence shown here is derived from an EMBL/GenBank/DDBJ whole genome shotgun (WGS) entry which is preliminary data.</text>
</comment>
<feature type="non-terminal residue" evidence="2">
    <location>
        <position position="245"/>
    </location>
</feature>
<accession>A0A2S4KU19</accession>
<dbReference type="InterPro" id="IPR006076">
    <property type="entry name" value="FAD-dep_OxRdtase"/>
</dbReference>
<dbReference type="OrthoDB" id="498204at2759"/>
<dbReference type="GO" id="GO:0005770">
    <property type="term" value="C:late endosome"/>
    <property type="evidence" value="ECO:0007669"/>
    <property type="project" value="TreeGrafter"/>
</dbReference>
<dbReference type="GO" id="GO:0005829">
    <property type="term" value="C:cytosol"/>
    <property type="evidence" value="ECO:0007669"/>
    <property type="project" value="GOC"/>
</dbReference>
<reference evidence="2 3" key="1">
    <citation type="submission" date="2018-01" db="EMBL/GenBank/DDBJ databases">
        <title>Harnessing the power of phylogenomics to disentangle the directionality and signatures of interkingdom host jumping in the parasitic fungal genus Tolypocladium.</title>
        <authorList>
            <person name="Quandt C.A."/>
            <person name="Patterson W."/>
            <person name="Spatafora J.W."/>
        </authorList>
    </citation>
    <scope>NUCLEOTIDE SEQUENCE [LARGE SCALE GENOMIC DNA]</scope>
    <source>
        <strain evidence="2 3">NRBC 100945</strain>
    </source>
</reference>
<protein>
    <recommendedName>
        <fullName evidence="1">FAD dependent oxidoreductase domain-containing protein</fullName>
    </recommendedName>
</protein>